<feature type="domain" description="Acyl-CoA dehydrogenase/oxidase C-terminal" evidence="7">
    <location>
        <begin position="223"/>
        <end position="369"/>
    </location>
</feature>
<dbReference type="PANTHER" id="PTHR43884">
    <property type="entry name" value="ACYL-COA DEHYDROGENASE"/>
    <property type="match status" value="1"/>
</dbReference>
<dbReference type="InterPro" id="IPR009075">
    <property type="entry name" value="AcylCo_DH/oxidase_C"/>
</dbReference>
<sequence>MDFQLSAEDRLLQQTARELALREFAKDAYGYEKTGEYPRRSMKVLAAHGMMGMTVAEPHGGGRSIFDACLVMEAVSQVCPHSGDVVQMGNMGPIRIIDELGTEAQRSLFLPPLCRGEKIISIAMSEPEAGSAATDLKTSARYDGESAVLNGQKCFSSNAPHADLFVVYVRFGPRTRDCGAVVVETGTPGFTKGGAERYMSGEAYCALYFDEARVPRENVLVDDDGFKVLMPIFNVERLGNATRCLALAQAAYDMAVEHTQTRRQFGRPLCEFQGVQWMVADMRVKLEAARLLLYRALANARAGMPSALETTAAKLYCNEMARQVADDAIQLHGAYGYSTQMPLEFLYRKIRGWSIAGGTTQILRNRMADLIYGRSFSQRPPRPE</sequence>
<dbReference type="InterPro" id="IPR046373">
    <property type="entry name" value="Acyl-CoA_Oxase/DH_mid-dom_sf"/>
</dbReference>
<reference evidence="10" key="1">
    <citation type="submission" date="2020-07" db="EMBL/GenBank/DDBJ databases">
        <title>Huge and variable diversity of episymbiotic CPR bacteria and DPANN archaea in groundwater ecosystems.</title>
        <authorList>
            <person name="He C.Y."/>
            <person name="Keren R."/>
            <person name="Whittaker M."/>
            <person name="Farag I.F."/>
            <person name="Doudna J."/>
            <person name="Cate J.H.D."/>
            <person name="Banfield J.F."/>
        </authorList>
    </citation>
    <scope>NUCLEOTIDE SEQUENCE</scope>
    <source>
        <strain evidence="10">NC_groundwater_763_Ag_S-0.2um_68_21</strain>
    </source>
</reference>
<dbReference type="EMBL" id="JACPUR010000003">
    <property type="protein sequence ID" value="MBI3126433.1"/>
    <property type="molecule type" value="Genomic_DNA"/>
</dbReference>
<feature type="domain" description="Acyl-CoA oxidase/dehydrogenase middle" evidence="8">
    <location>
        <begin position="121"/>
        <end position="210"/>
    </location>
</feature>
<evidence type="ECO:0000256" key="4">
    <source>
        <dbReference type="ARBA" id="ARBA00022827"/>
    </source>
</evidence>
<dbReference type="InterPro" id="IPR013786">
    <property type="entry name" value="AcylCoA_DH/ox_N"/>
</dbReference>
<organism evidence="10 11">
    <name type="scientific">Tectimicrobiota bacterium</name>
    <dbReference type="NCBI Taxonomy" id="2528274"/>
    <lineage>
        <taxon>Bacteria</taxon>
        <taxon>Pseudomonadati</taxon>
        <taxon>Nitrospinota/Tectimicrobiota group</taxon>
        <taxon>Candidatus Tectimicrobiota</taxon>
    </lineage>
</organism>
<evidence type="ECO:0000313" key="11">
    <source>
        <dbReference type="Proteomes" id="UP000782312"/>
    </source>
</evidence>
<dbReference type="GO" id="GO:0050660">
    <property type="term" value="F:flavin adenine dinucleotide binding"/>
    <property type="evidence" value="ECO:0007669"/>
    <property type="project" value="InterPro"/>
</dbReference>
<dbReference type="Gene3D" id="1.10.540.10">
    <property type="entry name" value="Acyl-CoA dehydrogenase/oxidase, N-terminal domain"/>
    <property type="match status" value="1"/>
</dbReference>
<gene>
    <name evidence="10" type="ORF">HYZ11_02375</name>
</gene>
<dbReference type="InterPro" id="IPR037069">
    <property type="entry name" value="AcylCoA_DH/ox_N_sf"/>
</dbReference>
<dbReference type="SUPFAM" id="SSF47203">
    <property type="entry name" value="Acyl-CoA dehydrogenase C-terminal domain-like"/>
    <property type="match status" value="1"/>
</dbReference>
<evidence type="ECO:0000256" key="5">
    <source>
        <dbReference type="ARBA" id="ARBA00023002"/>
    </source>
</evidence>
<dbReference type="PANTHER" id="PTHR43884:SF12">
    <property type="entry name" value="ISOVALERYL-COA DEHYDROGENASE, MITOCHONDRIAL-RELATED"/>
    <property type="match status" value="1"/>
</dbReference>
<evidence type="ECO:0000259" key="8">
    <source>
        <dbReference type="Pfam" id="PF02770"/>
    </source>
</evidence>
<comment type="caution">
    <text evidence="10">The sequence shown here is derived from an EMBL/GenBank/DDBJ whole genome shotgun (WGS) entry which is preliminary data.</text>
</comment>
<comment type="similarity">
    <text evidence="2 6">Belongs to the acyl-CoA dehydrogenase family.</text>
</comment>
<name>A0A932MM91_UNCTE</name>
<keyword evidence="3 6" id="KW-0285">Flavoprotein</keyword>
<evidence type="ECO:0000259" key="7">
    <source>
        <dbReference type="Pfam" id="PF00441"/>
    </source>
</evidence>
<dbReference type="InterPro" id="IPR009100">
    <property type="entry name" value="AcylCoA_DH/oxidase_NM_dom_sf"/>
</dbReference>
<dbReference type="GO" id="GO:0033539">
    <property type="term" value="P:fatty acid beta-oxidation using acyl-CoA dehydrogenase"/>
    <property type="evidence" value="ECO:0007669"/>
    <property type="project" value="TreeGrafter"/>
</dbReference>
<keyword evidence="4 6" id="KW-0274">FAD</keyword>
<dbReference type="SUPFAM" id="SSF56645">
    <property type="entry name" value="Acyl-CoA dehydrogenase NM domain-like"/>
    <property type="match status" value="1"/>
</dbReference>
<dbReference type="Proteomes" id="UP000782312">
    <property type="component" value="Unassembled WGS sequence"/>
</dbReference>
<accession>A0A932MM91</accession>
<evidence type="ECO:0000313" key="10">
    <source>
        <dbReference type="EMBL" id="MBI3126433.1"/>
    </source>
</evidence>
<dbReference type="GO" id="GO:0003995">
    <property type="term" value="F:acyl-CoA dehydrogenase activity"/>
    <property type="evidence" value="ECO:0007669"/>
    <property type="project" value="TreeGrafter"/>
</dbReference>
<dbReference type="InterPro" id="IPR036250">
    <property type="entry name" value="AcylCo_DH-like_C"/>
</dbReference>
<feature type="domain" description="Acyl-CoA dehydrogenase/oxidase N-terminal" evidence="9">
    <location>
        <begin position="7"/>
        <end position="117"/>
    </location>
</feature>
<dbReference type="GO" id="GO:0046359">
    <property type="term" value="P:butyrate catabolic process"/>
    <property type="evidence" value="ECO:0007669"/>
    <property type="project" value="TreeGrafter"/>
</dbReference>
<dbReference type="AlphaFoldDB" id="A0A932MM91"/>
<dbReference type="Gene3D" id="1.20.140.10">
    <property type="entry name" value="Butyryl-CoA Dehydrogenase, subunit A, domain 3"/>
    <property type="match status" value="1"/>
</dbReference>
<evidence type="ECO:0000256" key="6">
    <source>
        <dbReference type="RuleBase" id="RU362125"/>
    </source>
</evidence>
<dbReference type="Pfam" id="PF02770">
    <property type="entry name" value="Acyl-CoA_dh_M"/>
    <property type="match status" value="1"/>
</dbReference>
<dbReference type="FunFam" id="1.20.140.10:FF:000001">
    <property type="entry name" value="Acyl-CoA dehydrogenase"/>
    <property type="match status" value="1"/>
</dbReference>
<dbReference type="PIRSF" id="PIRSF016578">
    <property type="entry name" value="HsaA"/>
    <property type="match status" value="1"/>
</dbReference>
<proteinExistence type="inferred from homology"/>
<dbReference type="InterPro" id="IPR006091">
    <property type="entry name" value="Acyl-CoA_Oxase/DH_mid-dom"/>
</dbReference>
<evidence type="ECO:0000256" key="2">
    <source>
        <dbReference type="ARBA" id="ARBA00009347"/>
    </source>
</evidence>
<protein>
    <submittedName>
        <fullName evidence="10">Acyl-CoA dehydrogenase family protein</fullName>
    </submittedName>
</protein>
<dbReference type="Pfam" id="PF02771">
    <property type="entry name" value="Acyl-CoA_dh_N"/>
    <property type="match status" value="1"/>
</dbReference>
<evidence type="ECO:0000256" key="1">
    <source>
        <dbReference type="ARBA" id="ARBA00001974"/>
    </source>
</evidence>
<dbReference type="Pfam" id="PF00441">
    <property type="entry name" value="Acyl-CoA_dh_1"/>
    <property type="match status" value="1"/>
</dbReference>
<comment type="cofactor">
    <cofactor evidence="1 6">
        <name>FAD</name>
        <dbReference type="ChEBI" id="CHEBI:57692"/>
    </cofactor>
</comment>
<dbReference type="Gene3D" id="2.40.110.10">
    <property type="entry name" value="Butyryl-CoA Dehydrogenase, subunit A, domain 2"/>
    <property type="match status" value="1"/>
</dbReference>
<evidence type="ECO:0000256" key="3">
    <source>
        <dbReference type="ARBA" id="ARBA00022630"/>
    </source>
</evidence>
<evidence type="ECO:0000259" key="9">
    <source>
        <dbReference type="Pfam" id="PF02771"/>
    </source>
</evidence>
<keyword evidence="5 6" id="KW-0560">Oxidoreductase</keyword>